<reference evidence="3 4" key="1">
    <citation type="submission" date="2016-11" db="EMBL/GenBank/DDBJ databases">
        <title>The macronuclear genome of Stentor coeruleus: a giant cell with tiny introns.</title>
        <authorList>
            <person name="Slabodnick M."/>
            <person name="Ruby J.G."/>
            <person name="Reiff S.B."/>
            <person name="Swart E.C."/>
            <person name="Gosai S."/>
            <person name="Prabakaran S."/>
            <person name="Witkowska E."/>
            <person name="Larue G.E."/>
            <person name="Fisher S."/>
            <person name="Freeman R.M."/>
            <person name="Gunawardena J."/>
            <person name="Chu W."/>
            <person name="Stover N.A."/>
            <person name="Gregory B.D."/>
            <person name="Nowacki M."/>
            <person name="Derisi J."/>
            <person name="Roy S.W."/>
            <person name="Marshall W.F."/>
            <person name="Sood P."/>
        </authorList>
    </citation>
    <scope>NUCLEOTIDE SEQUENCE [LARGE SCALE GENOMIC DNA]</scope>
    <source>
        <strain evidence="3">WM001</strain>
    </source>
</reference>
<accession>A0A1R2C0L2</accession>
<evidence type="ECO:0000313" key="3">
    <source>
        <dbReference type="EMBL" id="OMJ82475.1"/>
    </source>
</evidence>
<evidence type="ECO:0000259" key="2">
    <source>
        <dbReference type="PROSITE" id="PS50249"/>
    </source>
</evidence>
<feature type="domain" description="MPN" evidence="2">
    <location>
        <begin position="51"/>
        <end position="179"/>
    </location>
</feature>
<dbReference type="EMBL" id="MPUH01000339">
    <property type="protein sequence ID" value="OMJ82475.1"/>
    <property type="molecule type" value="Genomic_DNA"/>
</dbReference>
<protein>
    <recommendedName>
        <fullName evidence="2">MPN domain-containing protein</fullName>
    </recommendedName>
</protein>
<dbReference type="GO" id="GO:0008237">
    <property type="term" value="F:metallopeptidase activity"/>
    <property type="evidence" value="ECO:0007669"/>
    <property type="project" value="InterPro"/>
</dbReference>
<sequence>MDDIPPCKRQREQEIEKNERPRRNRVPVLRKSHSLHDLVPLIAASSSMPMVIVDAEAMMIMSLHSHLCSDEVIGWMAGIIDPNCIHIQKAFPVKALAHENGRINVEMDVENALTVRTEIEEIGLKIVGWYHSHPTFEVTPSLMDIDNQINYQNISTEYFLGGIISPYMSTHKLEGLFTIFHVKKNQEEHKRNGYHPAYSIKFNVKSSEISQKCVDFAVALVNDYKGHKKFVLPSKKWKKGLTIIQKISKALEYFGLTTEQISQIYNVLI</sequence>
<dbReference type="Gene3D" id="3.40.140.10">
    <property type="entry name" value="Cytidine Deaminase, domain 2"/>
    <property type="match status" value="1"/>
</dbReference>
<gene>
    <name evidence="3" type="ORF">SteCoe_16823</name>
</gene>
<evidence type="ECO:0000256" key="1">
    <source>
        <dbReference type="SAM" id="MobiDB-lite"/>
    </source>
</evidence>
<dbReference type="InterPro" id="IPR000555">
    <property type="entry name" value="JAMM/MPN+_dom"/>
</dbReference>
<dbReference type="OrthoDB" id="118550at2759"/>
<dbReference type="InterPro" id="IPR037518">
    <property type="entry name" value="MPN"/>
</dbReference>
<dbReference type="PROSITE" id="PS50249">
    <property type="entry name" value="MPN"/>
    <property type="match status" value="1"/>
</dbReference>
<keyword evidence="4" id="KW-1185">Reference proteome</keyword>
<dbReference type="PANTHER" id="PTHR10410">
    <property type="entry name" value="EUKARYOTIC TRANSLATION INITIATION FACTOR 3 -RELATED"/>
    <property type="match status" value="1"/>
</dbReference>
<dbReference type="Pfam" id="PF01398">
    <property type="entry name" value="JAB"/>
    <property type="match status" value="1"/>
</dbReference>
<comment type="caution">
    <text evidence="3">The sequence shown here is derived from an EMBL/GenBank/DDBJ whole genome shotgun (WGS) entry which is preliminary data.</text>
</comment>
<organism evidence="3 4">
    <name type="scientific">Stentor coeruleus</name>
    <dbReference type="NCBI Taxonomy" id="5963"/>
    <lineage>
        <taxon>Eukaryota</taxon>
        <taxon>Sar</taxon>
        <taxon>Alveolata</taxon>
        <taxon>Ciliophora</taxon>
        <taxon>Postciliodesmatophora</taxon>
        <taxon>Heterotrichea</taxon>
        <taxon>Heterotrichida</taxon>
        <taxon>Stentoridae</taxon>
        <taxon>Stentor</taxon>
    </lineage>
</organism>
<feature type="region of interest" description="Disordered" evidence="1">
    <location>
        <begin position="1"/>
        <end position="23"/>
    </location>
</feature>
<dbReference type="InterPro" id="IPR050242">
    <property type="entry name" value="JAMM_MPN+_peptidase_M67A"/>
</dbReference>
<name>A0A1R2C0L2_9CILI</name>
<dbReference type="SUPFAM" id="SSF102712">
    <property type="entry name" value="JAB1/MPN domain"/>
    <property type="match status" value="1"/>
</dbReference>
<evidence type="ECO:0000313" key="4">
    <source>
        <dbReference type="Proteomes" id="UP000187209"/>
    </source>
</evidence>
<feature type="compositionally biased region" description="Basic and acidic residues" evidence="1">
    <location>
        <begin position="1"/>
        <end position="21"/>
    </location>
</feature>
<dbReference type="Proteomes" id="UP000187209">
    <property type="component" value="Unassembled WGS sequence"/>
</dbReference>
<dbReference type="AlphaFoldDB" id="A0A1R2C0L2"/>
<proteinExistence type="predicted"/>